<dbReference type="EMBL" id="JAAXOY010000001">
    <property type="protein sequence ID" value="NKY37963.1"/>
    <property type="molecule type" value="Genomic_DNA"/>
</dbReference>
<dbReference type="RefSeq" id="WP_168676134.1">
    <property type="nucleotide sequence ID" value="NZ_JAAXOY010000001.1"/>
</dbReference>
<evidence type="ECO:0000313" key="9">
    <source>
        <dbReference type="EMBL" id="NKY37963.1"/>
    </source>
</evidence>
<evidence type="ECO:0000256" key="7">
    <source>
        <dbReference type="PIRNR" id="PIRNR000077"/>
    </source>
</evidence>
<dbReference type="Proteomes" id="UP000777774">
    <property type="component" value="Unassembled WGS sequence"/>
</dbReference>
<dbReference type="PANTHER" id="PTHR45663">
    <property type="entry name" value="GEO12009P1"/>
    <property type="match status" value="1"/>
</dbReference>
<dbReference type="PRINTS" id="PR00421">
    <property type="entry name" value="THIOREDOXIN"/>
</dbReference>
<evidence type="ECO:0000256" key="3">
    <source>
        <dbReference type="ARBA" id="ARBA00022982"/>
    </source>
</evidence>
<evidence type="ECO:0000256" key="5">
    <source>
        <dbReference type="ARBA" id="ARBA00023284"/>
    </source>
</evidence>
<keyword evidence="4" id="KW-1015">Disulfide bond</keyword>
<dbReference type="InterPro" id="IPR036249">
    <property type="entry name" value="Thioredoxin-like_sf"/>
</dbReference>
<dbReference type="InterPro" id="IPR005746">
    <property type="entry name" value="Thioredoxin"/>
</dbReference>
<dbReference type="PROSITE" id="PS51352">
    <property type="entry name" value="THIOREDOXIN_2"/>
    <property type="match status" value="1"/>
</dbReference>
<keyword evidence="10" id="KW-1185">Reference proteome</keyword>
<name>A0ABX1JUF8_9CELL</name>
<reference evidence="9 10" key="1">
    <citation type="submission" date="2020-04" db="EMBL/GenBank/DDBJ databases">
        <title>MicrobeNet Type strains.</title>
        <authorList>
            <person name="Nicholson A.C."/>
        </authorList>
    </citation>
    <scope>NUCLEOTIDE SEQUENCE [LARGE SCALE GENOMIC DNA]</scope>
    <source>
        <strain evidence="9 10">ATCC BAA-787</strain>
    </source>
</reference>
<dbReference type="InterPro" id="IPR013766">
    <property type="entry name" value="Thioredoxin_domain"/>
</dbReference>
<dbReference type="PROSITE" id="PS00194">
    <property type="entry name" value="THIOREDOXIN_1"/>
    <property type="match status" value="1"/>
</dbReference>
<organism evidence="9 10">
    <name type="scientific">Cellulomonas septica</name>
    <dbReference type="NCBI Taxonomy" id="285080"/>
    <lineage>
        <taxon>Bacteria</taxon>
        <taxon>Bacillati</taxon>
        <taxon>Actinomycetota</taxon>
        <taxon>Actinomycetes</taxon>
        <taxon>Micrococcales</taxon>
        <taxon>Cellulomonadaceae</taxon>
        <taxon>Cellulomonas</taxon>
    </lineage>
</organism>
<dbReference type="CDD" id="cd02947">
    <property type="entry name" value="TRX_family"/>
    <property type="match status" value="1"/>
</dbReference>
<dbReference type="PIRSF" id="PIRSF000077">
    <property type="entry name" value="Thioredoxin"/>
    <property type="match status" value="1"/>
</dbReference>
<evidence type="ECO:0000256" key="1">
    <source>
        <dbReference type="ARBA" id="ARBA00008987"/>
    </source>
</evidence>
<keyword evidence="5" id="KW-0676">Redox-active center</keyword>
<proteinExistence type="inferred from homology"/>
<keyword evidence="3" id="KW-0249">Electron transport</keyword>
<accession>A0ABX1JUF8</accession>
<comment type="caution">
    <text evidence="9">The sequence shown here is derived from an EMBL/GenBank/DDBJ whole genome shotgun (WGS) entry which is preliminary data.</text>
</comment>
<dbReference type="SUPFAM" id="SSF52833">
    <property type="entry name" value="Thioredoxin-like"/>
    <property type="match status" value="1"/>
</dbReference>
<evidence type="ECO:0000256" key="6">
    <source>
        <dbReference type="NCBIfam" id="TIGR01068"/>
    </source>
</evidence>
<keyword evidence="2" id="KW-0813">Transport</keyword>
<feature type="domain" description="Thioredoxin" evidence="8">
    <location>
        <begin position="1"/>
        <end position="107"/>
    </location>
</feature>
<evidence type="ECO:0000313" key="10">
    <source>
        <dbReference type="Proteomes" id="UP000777774"/>
    </source>
</evidence>
<evidence type="ECO:0000256" key="2">
    <source>
        <dbReference type="ARBA" id="ARBA00022448"/>
    </source>
</evidence>
<sequence length="107" mass="11239">MSPTVVTDATFASDVLQSELPVLVDVWATWCGPCRQLSPIVDQIAEDYAGRLVVTKLDADANPATVEQMGVVSIPTLAVYSAGELVTSIIGARPKAAIVAELEKVLA</sequence>
<evidence type="ECO:0000259" key="8">
    <source>
        <dbReference type="PROSITE" id="PS51352"/>
    </source>
</evidence>
<evidence type="ECO:0000256" key="4">
    <source>
        <dbReference type="ARBA" id="ARBA00023157"/>
    </source>
</evidence>
<dbReference type="Gene3D" id="3.40.30.10">
    <property type="entry name" value="Glutaredoxin"/>
    <property type="match status" value="1"/>
</dbReference>
<comment type="similarity">
    <text evidence="1 7">Belongs to the thioredoxin family.</text>
</comment>
<dbReference type="InterPro" id="IPR017937">
    <property type="entry name" value="Thioredoxin_CS"/>
</dbReference>
<dbReference type="PANTHER" id="PTHR45663:SF11">
    <property type="entry name" value="GEO12009P1"/>
    <property type="match status" value="1"/>
</dbReference>
<dbReference type="Pfam" id="PF00085">
    <property type="entry name" value="Thioredoxin"/>
    <property type="match status" value="1"/>
</dbReference>
<gene>
    <name evidence="9" type="primary">trxA</name>
    <name evidence="9" type="ORF">HGA02_00050</name>
</gene>
<protein>
    <recommendedName>
        <fullName evidence="6 7">Thioredoxin</fullName>
    </recommendedName>
</protein>
<dbReference type="NCBIfam" id="TIGR01068">
    <property type="entry name" value="thioredoxin"/>
    <property type="match status" value="1"/>
</dbReference>